<dbReference type="InterPro" id="IPR058056">
    <property type="entry name" value="WH_TANC1/2"/>
</dbReference>
<dbReference type="SMART" id="SM00248">
    <property type="entry name" value="ANK"/>
    <property type="match status" value="11"/>
</dbReference>
<dbReference type="Pfam" id="PF24883">
    <property type="entry name" value="NPHP3_N"/>
    <property type="match status" value="1"/>
</dbReference>
<evidence type="ECO:0000313" key="7">
    <source>
        <dbReference type="Proteomes" id="UP001634394"/>
    </source>
</evidence>
<dbReference type="Proteomes" id="UP001634394">
    <property type="component" value="Unassembled WGS sequence"/>
</dbReference>
<evidence type="ECO:0000256" key="2">
    <source>
        <dbReference type="ARBA" id="ARBA00023043"/>
    </source>
</evidence>
<dbReference type="SUPFAM" id="SSF52540">
    <property type="entry name" value="P-loop containing nucleoside triphosphate hydrolases"/>
    <property type="match status" value="1"/>
</dbReference>
<name>A0ABD3UVQ8_SINWO</name>
<keyword evidence="1" id="KW-0677">Repeat</keyword>
<feature type="domain" description="Nephrocystin 3-like N-terminal" evidence="4">
    <location>
        <begin position="2"/>
        <end position="152"/>
    </location>
</feature>
<proteinExistence type="predicted"/>
<gene>
    <name evidence="6" type="ORF">ACJMK2_016227</name>
</gene>
<reference evidence="6 7" key="1">
    <citation type="submission" date="2024-11" db="EMBL/GenBank/DDBJ databases">
        <title>Chromosome-level genome assembly of the freshwater bivalve Anodonta woodiana.</title>
        <authorList>
            <person name="Chen X."/>
        </authorList>
    </citation>
    <scope>NUCLEOTIDE SEQUENCE [LARGE SCALE GENOMIC DNA]</scope>
    <source>
        <strain evidence="6">MN2024</strain>
        <tissue evidence="6">Gills</tissue>
    </source>
</reference>
<dbReference type="InterPro" id="IPR027417">
    <property type="entry name" value="P-loop_NTPase"/>
</dbReference>
<keyword evidence="7" id="KW-1185">Reference proteome</keyword>
<dbReference type="PROSITE" id="PS50088">
    <property type="entry name" value="ANK_REPEAT"/>
    <property type="match status" value="2"/>
</dbReference>
<evidence type="ECO:0000313" key="6">
    <source>
        <dbReference type="EMBL" id="KAL3852608.1"/>
    </source>
</evidence>
<dbReference type="EMBL" id="JBJQND010000015">
    <property type="protein sequence ID" value="KAL3852608.1"/>
    <property type="molecule type" value="Genomic_DNA"/>
</dbReference>
<feature type="domain" description="TANC1/2-like winged helix" evidence="5">
    <location>
        <begin position="263"/>
        <end position="385"/>
    </location>
</feature>
<keyword evidence="2 3" id="KW-0040">ANK repeat</keyword>
<dbReference type="Pfam" id="PF12796">
    <property type="entry name" value="Ank_2"/>
    <property type="match status" value="2"/>
</dbReference>
<dbReference type="InterPro" id="IPR002110">
    <property type="entry name" value="Ankyrin_rpt"/>
</dbReference>
<feature type="repeat" description="ANK" evidence="3">
    <location>
        <begin position="440"/>
        <end position="472"/>
    </location>
</feature>
<dbReference type="Gene3D" id="1.25.40.20">
    <property type="entry name" value="Ankyrin repeat-containing domain"/>
    <property type="match status" value="4"/>
</dbReference>
<dbReference type="PANTHER" id="PTHR24198:SF165">
    <property type="entry name" value="ANKYRIN REPEAT-CONTAINING PROTEIN-RELATED"/>
    <property type="match status" value="1"/>
</dbReference>
<accession>A0ABD3UVQ8</accession>
<dbReference type="InterPro" id="IPR036770">
    <property type="entry name" value="Ankyrin_rpt-contain_sf"/>
</dbReference>
<dbReference type="InterPro" id="IPR056884">
    <property type="entry name" value="NPHP3-like_N"/>
</dbReference>
<dbReference type="Pfam" id="PF25521">
    <property type="entry name" value="WHD_TANC1"/>
    <property type="match status" value="1"/>
</dbReference>
<feature type="repeat" description="ANK" evidence="3">
    <location>
        <begin position="1099"/>
        <end position="1131"/>
    </location>
</feature>
<dbReference type="PANTHER" id="PTHR24198">
    <property type="entry name" value="ANKYRIN REPEAT AND PROTEIN KINASE DOMAIN-CONTAINING PROTEIN"/>
    <property type="match status" value="1"/>
</dbReference>
<protein>
    <submittedName>
        <fullName evidence="6">Uncharacterized protein</fullName>
    </submittedName>
</protein>
<evidence type="ECO:0000259" key="4">
    <source>
        <dbReference type="Pfam" id="PF24883"/>
    </source>
</evidence>
<organism evidence="6 7">
    <name type="scientific">Sinanodonta woodiana</name>
    <name type="common">Chinese pond mussel</name>
    <name type="synonym">Anodonta woodiana</name>
    <dbReference type="NCBI Taxonomy" id="1069815"/>
    <lineage>
        <taxon>Eukaryota</taxon>
        <taxon>Metazoa</taxon>
        <taxon>Spiralia</taxon>
        <taxon>Lophotrochozoa</taxon>
        <taxon>Mollusca</taxon>
        <taxon>Bivalvia</taxon>
        <taxon>Autobranchia</taxon>
        <taxon>Heteroconchia</taxon>
        <taxon>Palaeoheterodonta</taxon>
        <taxon>Unionida</taxon>
        <taxon>Unionoidea</taxon>
        <taxon>Unionidae</taxon>
        <taxon>Unioninae</taxon>
        <taxon>Sinanodonta</taxon>
    </lineage>
</organism>
<evidence type="ECO:0000256" key="3">
    <source>
        <dbReference type="PROSITE-ProRule" id="PRU00023"/>
    </source>
</evidence>
<evidence type="ECO:0000259" key="5">
    <source>
        <dbReference type="Pfam" id="PF25521"/>
    </source>
</evidence>
<evidence type="ECO:0000256" key="1">
    <source>
        <dbReference type="ARBA" id="ARBA00022737"/>
    </source>
</evidence>
<sequence length="1523" mass="176157">MGFGKSALVSHIVCAETTEPGGNLRARLLAYHVCRFDALNTKRADIFIRRLAGMIANSIPQFGSALETAKGVLSYLNSTKCNYDPVGCMDQSIVYTLSKLESSIDTGRTWIIVIDALDECEDTDANKNEILSVLERTVHRFPKWIKFLCTSRKISVLIRKLRDFRFMEISANDVRNKRDIHDFVRKHIEEDQSMYTKLFITFTMHEISDIVDKLCEMSSGNFLYVHHALEYLKSMNNLSVENIPDSLEKNYQLNFERIYGQKEERFHWARKVLEILCVSNEPMKKENIFDILHFESRNLSKNTFTKVMNNLMHFVSITSDGKLSFTHISMYHWLTDVKREAMTYYIEKEVGHNVIARYLFHLINESTNDIGLHIINLAVHVSESKQHDLVSYFKSLPRRVFKRKDESGYLLHTLAKHINSYRATELCLYFFKNVDILNEDKLTSAFIAAGRGHVETLKALLDAGANITFRISLPTILASVDDAALITKTRTFWGYGLLDIASQHGHVDTVRLLLSTNRSMANVVNDMNIKPHHLACEFGHANVLDIFLKLSPRFADQRCLYNAASGGHIQIVEKLLNLGVKDVCLPCTGFMYWLKENESRMQSPVFNFQRSLQNIDLDKDIMKHVNKKVSTRKPFDDWQTISCETALHISSRQGFIDTVRLLISNAQNATTCRDRAGRTPFLTAVIHNRTDIVELLYPFINASDKCLEWNLTQEEIMHLNEIEISKLFEGKCSNGSSVVHLIARYGLTNLANNSLFRDMDWEEEDMEGCRPIHHAACHAGLDMLAYLYRRKVDVFSTTTNGSTAFHIAALCRPFNLHFMYLLNSEQMPPLFDQLNRSILQYMYMHVLSIDSSHALNSISERIYLMRILFSEEHIMHVDSTGANILHYIMKHGYFNVVLYINNKYKDIFFKCILQNNNLKNRPLDEAIYNLAYDERIVRRPYNCSMNEIIALTCGGMDLNNYVMYISPIELTIFFFVTTVRRKIEYHRYFKHYVHEAIKRSNVYVTLMFSTYLNARSTLDKDGFNPLTTFTSIGNNPFMAELFLGDGCDCLKCGVPIQKSPLHLISLNMNNSFWFVDCNKVHNMIKDLSTKYIEQCVDSEGFNVLHRAVEGGNYELVKCYFDRGLSLKKNSESVLQYILLGAMAKFPSPTFNAKPYELKNFNKTKYWFSEFRFPQVRADYDKSTLLLLRHMHKRRSLMIDVICQNTKATLSLVHLASANGLLKSLEYIGNRLGKKALSCQNADLISPIYLAYAFKQSRVIRYIEERNITLNFPKHKPQLYLSFILLFDLNRLHQRTRHCLRIVLQCVNIIDYSPHNYFVLLRGSSCLKIFYCSDLFIKLGHNFKEAQTLMAQLVRLFLRTLYIRDLSKRIGNNNCITAVSGKCVHEVPQIRASMRKIQLILKKLFSVKVMMGTLNPNSTICTMKWLFDRFNVIMQNVNINEHSIIKYYFETVSSVIEPALGREFAYLRTLTLIGRYNQLKSTCTIFSNISNITNVQLSFQLPRIMMDAFKPLNDMFSSQKRNNE</sequence>
<comment type="caution">
    <text evidence="6">The sequence shown here is derived from an EMBL/GenBank/DDBJ whole genome shotgun (WGS) entry which is preliminary data.</text>
</comment>
<dbReference type="SUPFAM" id="SSF48403">
    <property type="entry name" value="Ankyrin repeat"/>
    <property type="match status" value="2"/>
</dbReference>